<keyword evidence="6 8" id="KW-0503">Monooxygenase</keyword>
<dbReference type="Proteomes" id="UP000244005">
    <property type="component" value="Unassembled WGS sequence"/>
</dbReference>
<dbReference type="InterPro" id="IPR001128">
    <property type="entry name" value="Cyt_P450"/>
</dbReference>
<evidence type="ECO:0000256" key="5">
    <source>
        <dbReference type="ARBA" id="ARBA00023004"/>
    </source>
</evidence>
<dbReference type="PANTHER" id="PTHR24286:SF384">
    <property type="entry name" value="P450, PUTATIVE (EUROFUNG)-RELATED"/>
    <property type="match status" value="1"/>
</dbReference>
<sequence length="538" mass="61029">MDSVKNTLAGAFGSSVSTLSGALSNDIEGSGNSYRTVLPSLVLLATIFTLALSSGWIRKFAAALIDKSKTAVLHLAVKQRKMSKEEVPPGSLGLPVVGDSFKYVNAYYNMTIKSYVDEKIRKYGPVFKVSLMGNNTVFLDAPAGTKIVLSHNEMKWTKGWWPKPTSQLLGPYALASQYGNDHLLHRNHVMRNFLDIDIVHQYISTMEKKVVEHIDKYWMTLDDGSEVKAFKLTNVFTFSLITQMMLGISKEEDIIVFNEVFREWAAGGLALPVNLPGFQFRRSLRAKKLIDRMLNDQIERRRQDLKTGRASATQDLLSVLISKPNSEGHFFTNDEVCGSLLHLIFGGHDTTAATLTLALRCIKQNPAVYEELKQEHATIAASKKPGELLTKEDLWAMKHTWRVMQEVMRLYPTVQVLFREARITFEHHGYTIPQGWKLCITSANSSWDPKFCEDPEKFKPSRFDEDNEKMPPWIHFPFGAGHRTCPGQDFAKVELLIFMHHFLRKIDWTVLVPNERVIYRPLPTPVNATPIKITKIRS</sequence>
<evidence type="ECO:0000256" key="3">
    <source>
        <dbReference type="ARBA" id="ARBA00022723"/>
    </source>
</evidence>
<dbReference type="SUPFAM" id="SSF48264">
    <property type="entry name" value="Cytochrome P450"/>
    <property type="match status" value="1"/>
</dbReference>
<dbReference type="EMBL" id="KZ773048">
    <property type="protein sequence ID" value="PTQ26777.1"/>
    <property type="molecule type" value="Genomic_DNA"/>
</dbReference>
<keyword evidence="5 7" id="KW-0408">Iron</keyword>
<organism evidence="9 10">
    <name type="scientific">Marchantia polymorpha</name>
    <name type="common">Common liverwort</name>
    <name type="synonym">Marchantia aquatica</name>
    <dbReference type="NCBI Taxonomy" id="3197"/>
    <lineage>
        <taxon>Eukaryota</taxon>
        <taxon>Viridiplantae</taxon>
        <taxon>Streptophyta</taxon>
        <taxon>Embryophyta</taxon>
        <taxon>Marchantiophyta</taxon>
        <taxon>Marchantiopsida</taxon>
        <taxon>Marchantiidae</taxon>
        <taxon>Marchantiales</taxon>
        <taxon>Marchantiaceae</taxon>
        <taxon>Marchantia</taxon>
    </lineage>
</organism>
<dbReference type="Gene3D" id="1.10.630.10">
    <property type="entry name" value="Cytochrome P450"/>
    <property type="match status" value="1"/>
</dbReference>
<keyword evidence="3 7" id="KW-0479">Metal-binding</keyword>
<evidence type="ECO:0000256" key="1">
    <source>
        <dbReference type="ARBA" id="ARBA00010617"/>
    </source>
</evidence>
<accession>A0A2R6VYT8</accession>
<dbReference type="AlphaFoldDB" id="A0A2R6VYT8"/>
<dbReference type="InterPro" id="IPR017972">
    <property type="entry name" value="Cyt_P450_CS"/>
</dbReference>
<keyword evidence="10" id="KW-1185">Reference proteome</keyword>
<dbReference type="PRINTS" id="PR00463">
    <property type="entry name" value="EP450I"/>
</dbReference>
<dbReference type="GO" id="GO:0004497">
    <property type="term" value="F:monooxygenase activity"/>
    <property type="evidence" value="ECO:0000318"/>
    <property type="project" value="GO_Central"/>
</dbReference>
<evidence type="ECO:0000313" key="10">
    <source>
        <dbReference type="Proteomes" id="UP000244005"/>
    </source>
</evidence>
<evidence type="ECO:0000256" key="8">
    <source>
        <dbReference type="RuleBase" id="RU000461"/>
    </source>
</evidence>
<keyword evidence="2 7" id="KW-0349">Heme</keyword>
<proteinExistence type="inferred from homology"/>
<dbReference type="GO" id="GO:0005506">
    <property type="term" value="F:iron ion binding"/>
    <property type="evidence" value="ECO:0007669"/>
    <property type="project" value="InterPro"/>
</dbReference>
<feature type="binding site" description="axial binding residue" evidence="7">
    <location>
        <position position="485"/>
    </location>
    <ligand>
        <name>heme</name>
        <dbReference type="ChEBI" id="CHEBI:30413"/>
    </ligand>
    <ligandPart>
        <name>Fe</name>
        <dbReference type="ChEBI" id="CHEBI:18248"/>
    </ligandPart>
</feature>
<dbReference type="PRINTS" id="PR00385">
    <property type="entry name" value="P450"/>
</dbReference>
<comment type="similarity">
    <text evidence="1 8">Belongs to the cytochrome P450 family.</text>
</comment>
<evidence type="ECO:0000256" key="4">
    <source>
        <dbReference type="ARBA" id="ARBA00023002"/>
    </source>
</evidence>
<evidence type="ECO:0000256" key="2">
    <source>
        <dbReference type="ARBA" id="ARBA00022617"/>
    </source>
</evidence>
<comment type="cofactor">
    <cofactor evidence="7">
        <name>heme</name>
        <dbReference type="ChEBI" id="CHEBI:30413"/>
    </cofactor>
</comment>
<gene>
    <name evidence="9" type="ORF">MARPO_0401s0001</name>
</gene>
<dbReference type="PANTHER" id="PTHR24286">
    <property type="entry name" value="CYTOCHROME P450 26"/>
    <property type="match status" value="1"/>
</dbReference>
<dbReference type="InterPro" id="IPR036396">
    <property type="entry name" value="Cyt_P450_sf"/>
</dbReference>
<dbReference type="GO" id="GO:0016705">
    <property type="term" value="F:oxidoreductase activity, acting on paired donors, with incorporation or reduction of molecular oxygen"/>
    <property type="evidence" value="ECO:0007669"/>
    <property type="project" value="InterPro"/>
</dbReference>
<name>A0A2R6VYT8_MARPO</name>
<dbReference type="Pfam" id="PF00067">
    <property type="entry name" value="p450"/>
    <property type="match status" value="1"/>
</dbReference>
<dbReference type="Gramene" id="Mp7g03000.1">
    <property type="protein sequence ID" value="Mp7g03000.1.cds"/>
    <property type="gene ID" value="Mp7g03000"/>
</dbReference>
<dbReference type="OMA" id="YVEMISH"/>
<evidence type="ECO:0000256" key="7">
    <source>
        <dbReference type="PIRSR" id="PIRSR602401-1"/>
    </source>
</evidence>
<dbReference type="InterPro" id="IPR002401">
    <property type="entry name" value="Cyt_P450_E_grp-I"/>
</dbReference>
<keyword evidence="4 8" id="KW-0560">Oxidoreductase</keyword>
<dbReference type="PROSITE" id="PS00086">
    <property type="entry name" value="CYTOCHROME_P450"/>
    <property type="match status" value="1"/>
</dbReference>
<protein>
    <recommendedName>
        <fullName evidence="11">Cytochrome P450</fullName>
    </recommendedName>
</protein>
<dbReference type="OrthoDB" id="1372046at2759"/>
<dbReference type="GO" id="GO:0020037">
    <property type="term" value="F:heme binding"/>
    <property type="evidence" value="ECO:0007669"/>
    <property type="project" value="InterPro"/>
</dbReference>
<reference evidence="10" key="1">
    <citation type="journal article" date="2017" name="Cell">
        <title>Insights into land plant evolution garnered from the Marchantia polymorpha genome.</title>
        <authorList>
            <person name="Bowman J.L."/>
            <person name="Kohchi T."/>
            <person name="Yamato K.T."/>
            <person name="Jenkins J."/>
            <person name="Shu S."/>
            <person name="Ishizaki K."/>
            <person name="Yamaoka S."/>
            <person name="Nishihama R."/>
            <person name="Nakamura Y."/>
            <person name="Berger F."/>
            <person name="Adam C."/>
            <person name="Aki S.S."/>
            <person name="Althoff F."/>
            <person name="Araki T."/>
            <person name="Arteaga-Vazquez M.A."/>
            <person name="Balasubrmanian S."/>
            <person name="Barry K."/>
            <person name="Bauer D."/>
            <person name="Boehm C.R."/>
            <person name="Briginshaw L."/>
            <person name="Caballero-Perez J."/>
            <person name="Catarino B."/>
            <person name="Chen F."/>
            <person name="Chiyoda S."/>
            <person name="Chovatia M."/>
            <person name="Davies K.M."/>
            <person name="Delmans M."/>
            <person name="Demura T."/>
            <person name="Dierschke T."/>
            <person name="Dolan L."/>
            <person name="Dorantes-Acosta A.E."/>
            <person name="Eklund D.M."/>
            <person name="Florent S.N."/>
            <person name="Flores-Sandoval E."/>
            <person name="Fujiyama A."/>
            <person name="Fukuzawa H."/>
            <person name="Galik B."/>
            <person name="Grimanelli D."/>
            <person name="Grimwood J."/>
            <person name="Grossniklaus U."/>
            <person name="Hamada T."/>
            <person name="Haseloff J."/>
            <person name="Hetherington A.J."/>
            <person name="Higo A."/>
            <person name="Hirakawa Y."/>
            <person name="Hundley H.N."/>
            <person name="Ikeda Y."/>
            <person name="Inoue K."/>
            <person name="Inoue S.I."/>
            <person name="Ishida S."/>
            <person name="Jia Q."/>
            <person name="Kakita M."/>
            <person name="Kanazawa T."/>
            <person name="Kawai Y."/>
            <person name="Kawashima T."/>
            <person name="Kennedy M."/>
            <person name="Kinose K."/>
            <person name="Kinoshita T."/>
            <person name="Kohara Y."/>
            <person name="Koide E."/>
            <person name="Komatsu K."/>
            <person name="Kopischke S."/>
            <person name="Kubo M."/>
            <person name="Kyozuka J."/>
            <person name="Lagercrantz U."/>
            <person name="Lin S.S."/>
            <person name="Lindquist E."/>
            <person name="Lipzen A.M."/>
            <person name="Lu C.W."/>
            <person name="De Luna E."/>
            <person name="Martienssen R.A."/>
            <person name="Minamino N."/>
            <person name="Mizutani M."/>
            <person name="Mizutani M."/>
            <person name="Mochizuki N."/>
            <person name="Monte I."/>
            <person name="Mosher R."/>
            <person name="Nagasaki H."/>
            <person name="Nakagami H."/>
            <person name="Naramoto S."/>
            <person name="Nishitani K."/>
            <person name="Ohtani M."/>
            <person name="Okamoto T."/>
            <person name="Okumura M."/>
            <person name="Phillips J."/>
            <person name="Pollak B."/>
            <person name="Reinders A."/>
            <person name="Rovekamp M."/>
            <person name="Sano R."/>
            <person name="Sawa S."/>
            <person name="Schmid M.W."/>
            <person name="Shirakawa M."/>
            <person name="Solano R."/>
            <person name="Spunde A."/>
            <person name="Suetsugu N."/>
            <person name="Sugano S."/>
            <person name="Sugiyama A."/>
            <person name="Sun R."/>
            <person name="Suzuki Y."/>
            <person name="Takenaka M."/>
            <person name="Takezawa D."/>
            <person name="Tomogane H."/>
            <person name="Tsuzuki M."/>
            <person name="Ueda T."/>
            <person name="Umeda M."/>
            <person name="Ward J.M."/>
            <person name="Watanabe Y."/>
            <person name="Yazaki K."/>
            <person name="Yokoyama R."/>
            <person name="Yoshitake Y."/>
            <person name="Yotsui I."/>
            <person name="Zachgo S."/>
            <person name="Schmutz J."/>
        </authorList>
    </citation>
    <scope>NUCLEOTIDE SEQUENCE [LARGE SCALE GENOMIC DNA]</scope>
    <source>
        <strain evidence="10">Tak-1</strain>
    </source>
</reference>
<evidence type="ECO:0000256" key="6">
    <source>
        <dbReference type="ARBA" id="ARBA00023033"/>
    </source>
</evidence>
<evidence type="ECO:0008006" key="11">
    <source>
        <dbReference type="Google" id="ProtNLM"/>
    </source>
</evidence>
<evidence type="ECO:0000313" key="9">
    <source>
        <dbReference type="EMBL" id="PTQ26777.1"/>
    </source>
</evidence>